<feature type="region of interest" description="Disordered" evidence="1">
    <location>
        <begin position="127"/>
        <end position="155"/>
    </location>
</feature>
<accession>A0ABW4QCY6</accession>
<evidence type="ECO:0000256" key="1">
    <source>
        <dbReference type="SAM" id="MobiDB-lite"/>
    </source>
</evidence>
<proteinExistence type="predicted"/>
<sequence>MKSSKASSTGPEIPPGYGADSASDNGTANTSTGASAGASSGYGPAGPMGVESVWTAPVVEPPAPTTDTDPAEADLNDADSPKSDSTGSDSTEPERESTESESSESDPTGSDSAWLFSEAWASYYFGDDPDVRVRSSSEPPALSGQLRMAAVGGLD</sequence>
<dbReference type="Proteomes" id="UP001597307">
    <property type="component" value="Unassembled WGS sequence"/>
</dbReference>
<feature type="non-terminal residue" evidence="2">
    <location>
        <position position="155"/>
    </location>
</feature>
<feature type="compositionally biased region" description="Polar residues" evidence="1">
    <location>
        <begin position="1"/>
        <end position="10"/>
    </location>
</feature>
<feature type="region of interest" description="Disordered" evidence="1">
    <location>
        <begin position="1"/>
        <end position="113"/>
    </location>
</feature>
<gene>
    <name evidence="2" type="ORF">ACFSFX_17385</name>
</gene>
<evidence type="ECO:0000313" key="2">
    <source>
        <dbReference type="EMBL" id="MFD1848361.1"/>
    </source>
</evidence>
<evidence type="ECO:0000313" key="3">
    <source>
        <dbReference type="Proteomes" id="UP001597307"/>
    </source>
</evidence>
<reference evidence="3" key="1">
    <citation type="journal article" date="2019" name="Int. J. Syst. Evol. Microbiol.">
        <title>The Global Catalogue of Microorganisms (GCM) 10K type strain sequencing project: providing services to taxonomists for standard genome sequencing and annotation.</title>
        <authorList>
            <consortium name="The Broad Institute Genomics Platform"/>
            <consortium name="The Broad Institute Genome Sequencing Center for Infectious Disease"/>
            <person name="Wu L."/>
            <person name="Ma J."/>
        </authorList>
    </citation>
    <scope>NUCLEOTIDE SEQUENCE [LARGE SCALE GENOMIC DNA]</scope>
    <source>
        <strain evidence="3">JCM 11496</strain>
    </source>
</reference>
<name>A0ABW4QCY6_9MICC</name>
<organism evidence="2 3">
    <name type="scientific">Arthrobacter flavus</name>
    <dbReference type="NCBI Taxonomy" id="95172"/>
    <lineage>
        <taxon>Bacteria</taxon>
        <taxon>Bacillati</taxon>
        <taxon>Actinomycetota</taxon>
        <taxon>Actinomycetes</taxon>
        <taxon>Micrococcales</taxon>
        <taxon>Micrococcaceae</taxon>
        <taxon>Arthrobacter</taxon>
    </lineage>
</organism>
<keyword evidence="3" id="KW-1185">Reference proteome</keyword>
<dbReference type="EMBL" id="JBHUGA010000067">
    <property type="protein sequence ID" value="MFD1848361.1"/>
    <property type="molecule type" value="Genomic_DNA"/>
</dbReference>
<comment type="caution">
    <text evidence="2">The sequence shown here is derived from an EMBL/GenBank/DDBJ whole genome shotgun (WGS) entry which is preliminary data.</text>
</comment>
<protein>
    <submittedName>
        <fullName evidence="2">Uncharacterized protein</fullName>
    </submittedName>
</protein>
<feature type="compositionally biased region" description="Low complexity" evidence="1">
    <location>
        <begin position="25"/>
        <end position="41"/>
    </location>
</feature>